<gene>
    <name evidence="3" type="ORF">ICJ84_08290</name>
</gene>
<name>A0A8J6QED3_9FLAO</name>
<keyword evidence="4" id="KW-1185">Reference proteome</keyword>
<dbReference type="InterPro" id="IPR017937">
    <property type="entry name" value="Thioredoxin_CS"/>
</dbReference>
<reference evidence="3" key="1">
    <citation type="journal article" date="2013" name="Int. J. Syst. Evol. Microbiol.">
        <title>Aestuariibaculum suncheonense gen. nov., sp. nov., a marine bacterium of the family Flavobacteriaceae isolated from a tidal flat and emended descriptions of the genera Gaetbulibacter and Tamlana.</title>
        <authorList>
            <person name="Jeong S.H."/>
            <person name="Park M.S."/>
            <person name="Jin H.M."/>
            <person name="Lee K."/>
            <person name="Park W."/>
            <person name="Jeon C.O."/>
        </authorList>
    </citation>
    <scope>NUCLEOTIDE SEQUENCE</scope>
    <source>
        <strain evidence="3">SC17</strain>
    </source>
</reference>
<dbReference type="Proteomes" id="UP000602057">
    <property type="component" value="Unassembled WGS sequence"/>
</dbReference>
<dbReference type="CDD" id="cd02966">
    <property type="entry name" value="TlpA_like_family"/>
    <property type="match status" value="1"/>
</dbReference>
<dbReference type="PROSITE" id="PS00194">
    <property type="entry name" value="THIOREDOXIN_1"/>
    <property type="match status" value="1"/>
</dbReference>
<comment type="caution">
    <text evidence="3">The sequence shown here is derived from an EMBL/GenBank/DDBJ whole genome shotgun (WGS) entry which is preliminary data.</text>
</comment>
<dbReference type="AlphaFoldDB" id="A0A8J6QED3"/>
<dbReference type="EMBL" id="JACVXC010000002">
    <property type="protein sequence ID" value="MBD0835430.1"/>
    <property type="molecule type" value="Genomic_DNA"/>
</dbReference>
<dbReference type="SUPFAM" id="SSF52833">
    <property type="entry name" value="Thioredoxin-like"/>
    <property type="match status" value="1"/>
</dbReference>
<dbReference type="PROSITE" id="PS51352">
    <property type="entry name" value="THIOREDOXIN_2"/>
    <property type="match status" value="1"/>
</dbReference>
<dbReference type="InterPro" id="IPR000866">
    <property type="entry name" value="AhpC/TSA"/>
</dbReference>
<dbReference type="InterPro" id="IPR036249">
    <property type="entry name" value="Thioredoxin-like_sf"/>
</dbReference>
<dbReference type="InterPro" id="IPR013766">
    <property type="entry name" value="Thioredoxin_domain"/>
</dbReference>
<protein>
    <submittedName>
        <fullName evidence="3">Redoxin domain-containing protein</fullName>
    </submittedName>
</protein>
<dbReference type="GO" id="GO:0016209">
    <property type="term" value="F:antioxidant activity"/>
    <property type="evidence" value="ECO:0007669"/>
    <property type="project" value="InterPro"/>
</dbReference>
<dbReference type="Pfam" id="PF00578">
    <property type="entry name" value="AhpC-TSA"/>
    <property type="match status" value="1"/>
</dbReference>
<evidence type="ECO:0000313" key="3">
    <source>
        <dbReference type="EMBL" id="MBD0835430.1"/>
    </source>
</evidence>
<evidence type="ECO:0000313" key="4">
    <source>
        <dbReference type="Proteomes" id="UP000602057"/>
    </source>
</evidence>
<organism evidence="3 4">
    <name type="scientific">Aestuariibaculum suncheonense</name>
    <dbReference type="NCBI Taxonomy" id="1028745"/>
    <lineage>
        <taxon>Bacteria</taxon>
        <taxon>Pseudomonadati</taxon>
        <taxon>Bacteroidota</taxon>
        <taxon>Flavobacteriia</taxon>
        <taxon>Flavobacteriales</taxon>
        <taxon>Flavobacteriaceae</taxon>
    </lineage>
</organism>
<keyword evidence="1" id="KW-0676">Redox-active center</keyword>
<dbReference type="GO" id="GO:0016491">
    <property type="term" value="F:oxidoreductase activity"/>
    <property type="evidence" value="ECO:0007669"/>
    <property type="project" value="InterPro"/>
</dbReference>
<dbReference type="PANTHER" id="PTHR42852:SF17">
    <property type="entry name" value="THIOREDOXIN-LIKE PROTEIN HI_1115"/>
    <property type="match status" value="1"/>
</dbReference>
<dbReference type="Gene3D" id="3.40.30.10">
    <property type="entry name" value="Glutaredoxin"/>
    <property type="match status" value="1"/>
</dbReference>
<sequence>MKINDFLVGLIVISFVGCSARHNITNVTLEELNQMAPEEASKTIKHLLRSKDEDNYKVLLSYYKMSGDSIAEAQLIEKVIKRKPDSELAIQSRVKRIWLLDNDEERESAFENLRLNHPNYNFSKEYFKLAINFMFNDNISKALEYGNKIDKSDHLRYFFVNRITTKISNTNSQINKIDFLKIEINNIENHYSGSKKQQVLKESKLNLVNALEESNNITEALKSLEDLYFSLEGDEKSSLQSVYGIMLAKCNEYEKAMPILENVVVDGLATDEVKKYLKLSYEALGKLDYQSYEHMLMNQLSNKTHEEIIEKIVNEPCPKFALLDTEGKTVKLEDFKGKTVVLDFWATWCGPCKASFPAMKEVVEKYRENENVKFLFVHTFEKDENPLILAKNYLEENNYNFELYMDYKNVKSKTNEAAKALGIQAIPTKIIIDPAGNIRFVVTGGSIATDKVVSEMSVVIDYITFS</sequence>
<evidence type="ECO:0000259" key="2">
    <source>
        <dbReference type="PROSITE" id="PS51352"/>
    </source>
</evidence>
<proteinExistence type="predicted"/>
<reference evidence="3" key="2">
    <citation type="submission" date="2020-09" db="EMBL/GenBank/DDBJ databases">
        <authorList>
            <person name="Wu Z."/>
        </authorList>
    </citation>
    <scope>NUCLEOTIDE SEQUENCE</scope>
    <source>
        <strain evidence="3">SC17</strain>
    </source>
</reference>
<feature type="domain" description="Thioredoxin" evidence="2">
    <location>
        <begin position="311"/>
        <end position="465"/>
    </location>
</feature>
<dbReference type="RefSeq" id="WP_188215905.1">
    <property type="nucleotide sequence ID" value="NZ_BAABGH010000010.1"/>
</dbReference>
<evidence type="ECO:0000256" key="1">
    <source>
        <dbReference type="ARBA" id="ARBA00023284"/>
    </source>
</evidence>
<dbReference type="InterPro" id="IPR050553">
    <property type="entry name" value="Thioredoxin_ResA/DsbE_sf"/>
</dbReference>
<dbReference type="PROSITE" id="PS51257">
    <property type="entry name" value="PROKAR_LIPOPROTEIN"/>
    <property type="match status" value="1"/>
</dbReference>
<dbReference type="PANTHER" id="PTHR42852">
    <property type="entry name" value="THIOL:DISULFIDE INTERCHANGE PROTEIN DSBE"/>
    <property type="match status" value="1"/>
</dbReference>
<accession>A0A8J6QED3</accession>